<dbReference type="InterPro" id="IPR008930">
    <property type="entry name" value="Terpenoid_cyclase/PrenylTrfase"/>
</dbReference>
<comment type="cofactor">
    <cofactor evidence="1">
        <name>Mg(2+)</name>
        <dbReference type="ChEBI" id="CHEBI:18420"/>
    </cofactor>
</comment>
<dbReference type="InterPro" id="IPR001906">
    <property type="entry name" value="Terpene_synth_N"/>
</dbReference>
<evidence type="ECO:0000256" key="3">
    <source>
        <dbReference type="ARBA" id="ARBA00023239"/>
    </source>
</evidence>
<dbReference type="Pfam" id="PF22936">
    <property type="entry name" value="Pol_BBD"/>
    <property type="match status" value="1"/>
</dbReference>
<dbReference type="FunFam" id="1.50.10.130:FF:000001">
    <property type="entry name" value="Isoprene synthase, chloroplastic"/>
    <property type="match status" value="1"/>
</dbReference>
<dbReference type="GO" id="GO:0003676">
    <property type="term" value="F:nucleic acid binding"/>
    <property type="evidence" value="ECO:0007669"/>
    <property type="project" value="InterPro"/>
</dbReference>
<dbReference type="GO" id="GO:0016102">
    <property type="term" value="P:diterpenoid biosynthetic process"/>
    <property type="evidence" value="ECO:0007669"/>
    <property type="project" value="InterPro"/>
</dbReference>
<gene>
    <name evidence="5" type="ORF">E3N88_30784</name>
</gene>
<protein>
    <recommendedName>
        <fullName evidence="4">Integrase catalytic domain-containing protein</fullName>
    </recommendedName>
</protein>
<dbReference type="Pfam" id="PF00665">
    <property type="entry name" value="rve"/>
    <property type="match status" value="1"/>
</dbReference>
<dbReference type="InterPro" id="IPR050148">
    <property type="entry name" value="Terpene_synthase-like"/>
</dbReference>
<evidence type="ECO:0000313" key="6">
    <source>
        <dbReference type="Proteomes" id="UP000326396"/>
    </source>
</evidence>
<evidence type="ECO:0000256" key="1">
    <source>
        <dbReference type="ARBA" id="ARBA00001946"/>
    </source>
</evidence>
<reference evidence="5 6" key="1">
    <citation type="submission" date="2019-05" db="EMBL/GenBank/DDBJ databases">
        <title>Mikania micrantha, genome provides insights into the molecular mechanism of rapid growth.</title>
        <authorList>
            <person name="Liu B."/>
        </authorList>
    </citation>
    <scope>NUCLEOTIDE SEQUENCE [LARGE SCALE GENOMIC DNA]</scope>
    <source>
        <strain evidence="5">NLD-2019</strain>
        <tissue evidence="5">Leaf</tissue>
    </source>
</reference>
<keyword evidence="6" id="KW-1185">Reference proteome</keyword>
<dbReference type="Pfam" id="PF13976">
    <property type="entry name" value="gag_pre-integrs"/>
    <property type="match status" value="1"/>
</dbReference>
<dbReference type="SUPFAM" id="SSF48239">
    <property type="entry name" value="Terpenoid cyclases/Protein prenyltransferases"/>
    <property type="match status" value="1"/>
</dbReference>
<dbReference type="SUPFAM" id="SSF48576">
    <property type="entry name" value="Terpenoid synthases"/>
    <property type="match status" value="1"/>
</dbReference>
<dbReference type="GO" id="GO:0000287">
    <property type="term" value="F:magnesium ion binding"/>
    <property type="evidence" value="ECO:0007669"/>
    <property type="project" value="InterPro"/>
</dbReference>
<dbReference type="InterPro" id="IPR054722">
    <property type="entry name" value="PolX-like_BBD"/>
</dbReference>
<dbReference type="InterPro" id="IPR012337">
    <property type="entry name" value="RNaseH-like_sf"/>
</dbReference>
<dbReference type="InterPro" id="IPR036965">
    <property type="entry name" value="Terpene_synth_N_sf"/>
</dbReference>
<dbReference type="PROSITE" id="PS50994">
    <property type="entry name" value="INTEGRASE"/>
    <property type="match status" value="1"/>
</dbReference>
<dbReference type="Pfam" id="PF14223">
    <property type="entry name" value="Retrotran_gag_2"/>
    <property type="match status" value="1"/>
</dbReference>
<dbReference type="PANTHER" id="PTHR31225:SF221">
    <property type="entry name" value="(-)-GERMACRENE D SYNTHASE"/>
    <property type="match status" value="1"/>
</dbReference>
<dbReference type="InterPro" id="IPR044814">
    <property type="entry name" value="Terpene_cyclase_plant_C1"/>
</dbReference>
<dbReference type="SUPFAM" id="SSF53098">
    <property type="entry name" value="Ribonuclease H-like"/>
    <property type="match status" value="1"/>
</dbReference>
<evidence type="ECO:0000313" key="5">
    <source>
        <dbReference type="EMBL" id="KAD3641560.1"/>
    </source>
</evidence>
<organism evidence="5 6">
    <name type="scientific">Mikania micrantha</name>
    <name type="common">bitter vine</name>
    <dbReference type="NCBI Taxonomy" id="192012"/>
    <lineage>
        <taxon>Eukaryota</taxon>
        <taxon>Viridiplantae</taxon>
        <taxon>Streptophyta</taxon>
        <taxon>Embryophyta</taxon>
        <taxon>Tracheophyta</taxon>
        <taxon>Spermatophyta</taxon>
        <taxon>Magnoliopsida</taxon>
        <taxon>eudicotyledons</taxon>
        <taxon>Gunneridae</taxon>
        <taxon>Pentapetalae</taxon>
        <taxon>asterids</taxon>
        <taxon>campanulids</taxon>
        <taxon>Asterales</taxon>
        <taxon>Asteraceae</taxon>
        <taxon>Asteroideae</taxon>
        <taxon>Heliantheae alliance</taxon>
        <taxon>Eupatorieae</taxon>
        <taxon>Mikania</taxon>
    </lineage>
</organism>
<dbReference type="EMBL" id="SZYD01000015">
    <property type="protein sequence ID" value="KAD3641560.1"/>
    <property type="molecule type" value="Genomic_DNA"/>
</dbReference>
<evidence type="ECO:0000259" key="4">
    <source>
        <dbReference type="PROSITE" id="PS50994"/>
    </source>
</evidence>
<dbReference type="GO" id="GO:0046246">
    <property type="term" value="P:terpene biosynthetic process"/>
    <property type="evidence" value="ECO:0007669"/>
    <property type="project" value="UniProtKB-ARBA"/>
</dbReference>
<accession>A0A5N6MMT4</accession>
<dbReference type="OrthoDB" id="414104at2759"/>
<dbReference type="GO" id="GO:0010333">
    <property type="term" value="F:terpene synthase activity"/>
    <property type="evidence" value="ECO:0007669"/>
    <property type="project" value="InterPro"/>
</dbReference>
<dbReference type="Gene3D" id="3.30.420.10">
    <property type="entry name" value="Ribonuclease H-like superfamily/Ribonuclease H"/>
    <property type="match status" value="1"/>
</dbReference>
<dbReference type="GO" id="GO:0015074">
    <property type="term" value="P:DNA integration"/>
    <property type="evidence" value="ECO:0007669"/>
    <property type="project" value="InterPro"/>
</dbReference>
<dbReference type="InterPro" id="IPR036397">
    <property type="entry name" value="RNaseH_sf"/>
</dbReference>
<dbReference type="Gene3D" id="1.10.600.10">
    <property type="entry name" value="Farnesyl Diphosphate Synthase"/>
    <property type="match status" value="1"/>
</dbReference>
<dbReference type="InterPro" id="IPR001584">
    <property type="entry name" value="Integrase_cat-core"/>
</dbReference>
<name>A0A5N6MMT4_9ASTR</name>
<comment type="caution">
    <text evidence="5">The sequence shown here is derived from an EMBL/GenBank/DDBJ whole genome shotgun (WGS) entry which is preliminary data.</text>
</comment>
<dbReference type="PANTHER" id="PTHR31225">
    <property type="entry name" value="OS04G0344100 PROTEIN-RELATED"/>
    <property type="match status" value="1"/>
</dbReference>
<dbReference type="Pfam" id="PF01397">
    <property type="entry name" value="Terpene_synth"/>
    <property type="match status" value="1"/>
</dbReference>
<feature type="domain" description="Integrase catalytic" evidence="4">
    <location>
        <begin position="464"/>
        <end position="635"/>
    </location>
</feature>
<sequence length="1383" mass="159276">MGTTTKFDIEKFNGKNDFSLWRLKMRALLVHQGLVDALKGEVGLPVGLSDSEKKQLMEKAHSAIILSLGDRVLREVSKETTAASVWTKLESLYMTKSLANRLYLKKRLYTFQMTNGKSLEDHTDEFNKLILDLENIEVELEEEDIAVIFLSSLPQNYEHFVDTLMFGRESLSMEEVLAALNSRELKKRGDDKGEGSDGLFVRGRTEQRDIKAKGSYRSKSKGKLRCYVCNSDKHLKRACPEWKKKKAEYAKGKGQSSNSENEGSLDGYDSADVLDVTNVVSGSEWVLDSGCSFHMTPCKEYFKDLSSQDLGTVHLGDNRPCQVKGLGTVSFKLSNGSLIELQEVRYIPELKRNLISLGMFESNGYHVAMKDGKVKVIKGSMVVLTGSRRNNNIYFLDGEVDMGSVSVAEAGNSKAKLWHMRMGHISTLGLQELNKQGLLDDLGNCDYGFCEHCVLGKAHRVKFHRSTHVTKGILDYIHADLWGPSRVQSLGGARYFLSLVDGYSRRVWVFLLKSKDETFSKFKEWKVMVENQTERRVKKLRTDNGLEFCNSWFDMFCKKHGIGRHFSVAGTPQQNGLVERMNLTLLNKVRCMLFNAGLPKQFWAEALSTAVHLVNCSPSSAIDMKSPMEMWSGFKPKYEHLKVFGTVAYAHTKDGKLDPRAQKCVFLGYPEGVKGYRLWKLEGSSPKVVISRDVTFREDVFYKDVLGNRELNTDADQNHGDVQIEVELPSSGYSEDVQILHDNRSLKQDVTRNTVNFKPCIWGDQFLTYNKRKELAFEEQQANELKVRVRKELVFEGSSMEPTTQLIKLLELIDAVQRLGVAYHFEVEIEECLSSIYVKYGDKWINKHNLQNTSLWFRLLRQQGFNVSSEIFNNYKNENGKFLESLREDVHGMLSLYEASHMRVEGEDVLDEALEFTKYHLENIIEKHICSNDASLETQIHQALQLPLRKRLPRLDALRYMPIYQQQESRNDDLLTFAKLDFNLLQDLHRKELSQISKWWKNLDVSSKLPYVRGRIVEACNVLLMLDDTSDNYATYEELEKFVKAIQNWSLSCLDMLPDYMKLIYQELLNIIFEAEDFLEKKGDTYRSYYTKEMFKEYARSVLIEARWANERYIPTFEEHMSISFITVGYPLMVMMSYVHRDDLVTEDTFKWVSTHPPIVKASALMMRLMNDISTRKDEQERKHVASSVECYMKQYGVSKEQASELLSKQVEDYWKVINKESLRPTNVPGPLLMSPINFSRATDFIYARGDNYTQATKEMIDCINSLLVNPIKSDILYGLAMRHMGYETDPMGWVYECINTISMDLRSDSSMNWTSEKKMYLHFYSASPASAIRRRRVSLLASRKSLGERRRQRWSNEVDLAEAVEELDNVFTMDEMKLIAWL</sequence>
<dbReference type="Pfam" id="PF25597">
    <property type="entry name" value="SH3_retrovirus"/>
    <property type="match status" value="1"/>
</dbReference>
<keyword evidence="3" id="KW-0456">Lyase</keyword>
<keyword evidence="2" id="KW-0479">Metal-binding</keyword>
<dbReference type="InterPro" id="IPR057670">
    <property type="entry name" value="SH3_retrovirus"/>
</dbReference>
<dbReference type="Gene3D" id="1.50.10.130">
    <property type="entry name" value="Terpene synthase, N-terminal domain"/>
    <property type="match status" value="1"/>
</dbReference>
<dbReference type="InterPro" id="IPR005630">
    <property type="entry name" value="Terpene_synthase_metal-bd"/>
</dbReference>
<evidence type="ECO:0000256" key="2">
    <source>
        <dbReference type="ARBA" id="ARBA00022723"/>
    </source>
</evidence>
<dbReference type="Pfam" id="PF03936">
    <property type="entry name" value="Terpene_synth_C"/>
    <property type="match status" value="1"/>
</dbReference>
<dbReference type="CDD" id="cd00684">
    <property type="entry name" value="Terpene_cyclase_plant_C1"/>
    <property type="match status" value="1"/>
</dbReference>
<dbReference type="InterPro" id="IPR008949">
    <property type="entry name" value="Isoprenoid_synthase_dom_sf"/>
</dbReference>
<dbReference type="InterPro" id="IPR025724">
    <property type="entry name" value="GAG-pre-integrase_dom"/>
</dbReference>
<proteinExistence type="predicted"/>
<dbReference type="Proteomes" id="UP000326396">
    <property type="component" value="Linkage Group LG5"/>
</dbReference>